<accession>A0ABV7PH15</accession>
<organism evidence="1 2">
    <name type="scientific">Massilia haematophila</name>
    <dbReference type="NCBI Taxonomy" id="457923"/>
    <lineage>
        <taxon>Bacteria</taxon>
        <taxon>Pseudomonadati</taxon>
        <taxon>Pseudomonadota</taxon>
        <taxon>Betaproteobacteria</taxon>
        <taxon>Burkholderiales</taxon>
        <taxon>Oxalobacteraceae</taxon>
        <taxon>Telluria group</taxon>
        <taxon>Massilia</taxon>
    </lineage>
</organism>
<sequence length="83" mass="9459">MTTLAGDICAQCTHFKMKEYPDHAKVGLGRCMGYDGTFTPLANPFRAWSTKACSRFRQDWTNRAARQEWIDKQTAKAEQPMQG</sequence>
<name>A0ABV7PH15_9BURK</name>
<dbReference type="Proteomes" id="UP001595665">
    <property type="component" value="Unassembled WGS sequence"/>
</dbReference>
<keyword evidence="2" id="KW-1185">Reference proteome</keyword>
<protein>
    <submittedName>
        <fullName evidence="1">Uncharacterized protein</fullName>
    </submittedName>
</protein>
<gene>
    <name evidence="1" type="ORF">ACFOPH_03050</name>
</gene>
<dbReference type="RefSeq" id="WP_379733457.1">
    <property type="nucleotide sequence ID" value="NZ_JBHRVV010000001.1"/>
</dbReference>
<reference evidence="2" key="1">
    <citation type="journal article" date="2019" name="Int. J. Syst. Evol. Microbiol.">
        <title>The Global Catalogue of Microorganisms (GCM) 10K type strain sequencing project: providing services to taxonomists for standard genome sequencing and annotation.</title>
        <authorList>
            <consortium name="The Broad Institute Genomics Platform"/>
            <consortium name="The Broad Institute Genome Sequencing Center for Infectious Disease"/>
            <person name="Wu L."/>
            <person name="Ma J."/>
        </authorList>
    </citation>
    <scope>NUCLEOTIDE SEQUENCE [LARGE SCALE GENOMIC DNA]</scope>
    <source>
        <strain evidence="2">CCM 7480</strain>
    </source>
</reference>
<evidence type="ECO:0000313" key="2">
    <source>
        <dbReference type="Proteomes" id="UP001595665"/>
    </source>
</evidence>
<proteinExistence type="predicted"/>
<dbReference type="EMBL" id="JBHRVV010000001">
    <property type="protein sequence ID" value="MFC3457229.1"/>
    <property type="molecule type" value="Genomic_DNA"/>
</dbReference>
<evidence type="ECO:0000313" key="1">
    <source>
        <dbReference type="EMBL" id="MFC3457229.1"/>
    </source>
</evidence>
<comment type="caution">
    <text evidence="1">The sequence shown here is derived from an EMBL/GenBank/DDBJ whole genome shotgun (WGS) entry which is preliminary data.</text>
</comment>